<name>A0A848HG15_9BURK</name>
<dbReference type="CDD" id="cd07012">
    <property type="entry name" value="PBP2_Bug_TTT"/>
    <property type="match status" value="1"/>
</dbReference>
<protein>
    <submittedName>
        <fullName evidence="3">Tripartite tricarboxylate transporter substrate binding protein</fullName>
    </submittedName>
</protein>
<evidence type="ECO:0000256" key="1">
    <source>
        <dbReference type="ARBA" id="ARBA00006987"/>
    </source>
</evidence>
<feature type="chain" id="PRO_5032967779" evidence="2">
    <location>
        <begin position="27"/>
        <end position="325"/>
    </location>
</feature>
<proteinExistence type="inferred from homology"/>
<dbReference type="RefSeq" id="WP_169420836.1">
    <property type="nucleotide sequence ID" value="NZ_JABBFX010000002.1"/>
</dbReference>
<dbReference type="InterPro" id="IPR005064">
    <property type="entry name" value="BUG"/>
</dbReference>
<dbReference type="PANTHER" id="PTHR42928">
    <property type="entry name" value="TRICARBOXYLATE-BINDING PROTEIN"/>
    <property type="match status" value="1"/>
</dbReference>
<reference evidence="3 4" key="1">
    <citation type="submission" date="2020-04" db="EMBL/GenBank/DDBJ databases">
        <title>Ramlibacter sp. G-1-2-2 isolated from soil.</title>
        <authorList>
            <person name="Dahal R.H."/>
        </authorList>
    </citation>
    <scope>NUCLEOTIDE SEQUENCE [LARGE SCALE GENOMIC DNA]</scope>
    <source>
        <strain evidence="3 4">G-1-2-2</strain>
    </source>
</reference>
<evidence type="ECO:0000313" key="4">
    <source>
        <dbReference type="Proteomes" id="UP000541185"/>
    </source>
</evidence>
<dbReference type="Proteomes" id="UP000541185">
    <property type="component" value="Unassembled WGS sequence"/>
</dbReference>
<organism evidence="3 4">
    <name type="scientific">Ramlibacter agri</name>
    <dbReference type="NCBI Taxonomy" id="2728837"/>
    <lineage>
        <taxon>Bacteria</taxon>
        <taxon>Pseudomonadati</taxon>
        <taxon>Pseudomonadota</taxon>
        <taxon>Betaproteobacteria</taxon>
        <taxon>Burkholderiales</taxon>
        <taxon>Comamonadaceae</taxon>
        <taxon>Ramlibacter</taxon>
    </lineage>
</organism>
<keyword evidence="4" id="KW-1185">Reference proteome</keyword>
<dbReference type="EMBL" id="JABBFX010000002">
    <property type="protein sequence ID" value="NML46578.1"/>
    <property type="molecule type" value="Genomic_DNA"/>
</dbReference>
<keyword evidence="2" id="KW-0732">Signal</keyword>
<comment type="similarity">
    <text evidence="1">Belongs to the UPF0065 (bug) family.</text>
</comment>
<accession>A0A848HG15</accession>
<dbReference type="Pfam" id="PF03401">
    <property type="entry name" value="TctC"/>
    <property type="match status" value="1"/>
</dbReference>
<dbReference type="SUPFAM" id="SSF53850">
    <property type="entry name" value="Periplasmic binding protein-like II"/>
    <property type="match status" value="1"/>
</dbReference>
<dbReference type="PIRSF" id="PIRSF017082">
    <property type="entry name" value="YflP"/>
    <property type="match status" value="1"/>
</dbReference>
<evidence type="ECO:0000256" key="2">
    <source>
        <dbReference type="SAM" id="SignalP"/>
    </source>
</evidence>
<dbReference type="AlphaFoldDB" id="A0A848HG15"/>
<dbReference type="Gene3D" id="3.40.190.150">
    <property type="entry name" value="Bordetella uptake gene, domain 1"/>
    <property type="match status" value="1"/>
</dbReference>
<dbReference type="Gene3D" id="3.40.190.10">
    <property type="entry name" value="Periplasmic binding protein-like II"/>
    <property type="match status" value="1"/>
</dbReference>
<feature type="signal peptide" evidence="2">
    <location>
        <begin position="1"/>
        <end position="26"/>
    </location>
</feature>
<dbReference type="InterPro" id="IPR042100">
    <property type="entry name" value="Bug_dom1"/>
</dbReference>
<sequence length="325" mass="33732">MATSSSGLLRRAFAAGLLAACGLAHAAWPEHTITLVAPYPAGGAADVLSRLLAKKLEDEVHQTVIVDNKPGAGTAIGAGYVANAKPDGYTLLVSSNSTFTLNPALQAKLPYDAARGFDPIGIVGSVALAVLVNPSVAAQNVQQLVAAAKSNPDKFVYGSFGNGTSSNFAGAMFNAATGLKMMHVPYRGSAPLMTDLVGGQVPVSFDTVVAAAPMMQAGKVRVLAVTSARRSSLLPNVPTVAESGYPGFDMTAWIAVVAPKGLPVDVRGRLEKAFATMLASPELQERMKAAGFEPGWQPVPDWAGYVGSDIARMKAIAERAQIRLE</sequence>
<gene>
    <name evidence="3" type="ORF">HHL11_22725</name>
</gene>
<comment type="caution">
    <text evidence="3">The sequence shown here is derived from an EMBL/GenBank/DDBJ whole genome shotgun (WGS) entry which is preliminary data.</text>
</comment>
<evidence type="ECO:0000313" key="3">
    <source>
        <dbReference type="EMBL" id="NML46578.1"/>
    </source>
</evidence>
<dbReference type="PANTHER" id="PTHR42928:SF5">
    <property type="entry name" value="BLR1237 PROTEIN"/>
    <property type="match status" value="1"/>
</dbReference>